<organism evidence="3 4">
    <name type="scientific">Desulfococcus multivorans DSM 2059</name>
    <dbReference type="NCBI Taxonomy" id="1121405"/>
    <lineage>
        <taxon>Bacteria</taxon>
        <taxon>Pseudomonadati</taxon>
        <taxon>Thermodesulfobacteriota</taxon>
        <taxon>Desulfobacteria</taxon>
        <taxon>Desulfobacterales</taxon>
        <taxon>Desulfococcaceae</taxon>
        <taxon>Desulfococcus</taxon>
    </lineage>
</organism>
<dbReference type="STRING" id="897.B2D07_12485"/>
<dbReference type="InterPro" id="IPR036380">
    <property type="entry name" value="Isochorismatase-like_sf"/>
</dbReference>
<dbReference type="SUPFAM" id="SSF52499">
    <property type="entry name" value="Isochorismatase-like hydrolases"/>
    <property type="match status" value="1"/>
</dbReference>
<comment type="caution">
    <text evidence="3">The sequence shown here is derived from an EMBL/GenBank/DDBJ whole genome shotgun (WGS) entry which is preliminary data.</text>
</comment>
<evidence type="ECO:0000313" key="4">
    <source>
        <dbReference type="Proteomes" id="UP000014977"/>
    </source>
</evidence>
<reference evidence="3 4" key="1">
    <citation type="journal article" date="2013" name="Genome Announc.">
        <title>Draft genome sequences for three mercury-methylating, sulfate-reducing bacteria.</title>
        <authorList>
            <person name="Brown S.D."/>
            <person name="Hurt R.A.Jr."/>
            <person name="Gilmour C.C."/>
            <person name="Elias D.A."/>
        </authorList>
    </citation>
    <scope>NUCLEOTIDE SEQUENCE [LARGE SCALE GENOMIC DNA]</scope>
    <source>
        <strain evidence="3 4">DSM 2059</strain>
    </source>
</reference>
<feature type="domain" description="Isochorismatase-like" evidence="2">
    <location>
        <begin position="10"/>
        <end position="168"/>
    </location>
</feature>
<dbReference type="eggNOG" id="COG1335">
    <property type="taxonomic scope" value="Bacteria"/>
</dbReference>
<evidence type="ECO:0000259" key="2">
    <source>
        <dbReference type="Pfam" id="PF00857"/>
    </source>
</evidence>
<dbReference type="Pfam" id="PF00857">
    <property type="entry name" value="Isochorismatase"/>
    <property type="match status" value="1"/>
</dbReference>
<name>S7U6N9_DESML</name>
<keyword evidence="4" id="KW-1185">Reference proteome</keyword>
<protein>
    <submittedName>
        <fullName evidence="3">Isochorismatase hydrolase</fullName>
    </submittedName>
</protein>
<dbReference type="AlphaFoldDB" id="S7U6N9"/>
<dbReference type="OrthoDB" id="9791276at2"/>
<sequence length="194" mass="21511">MIQGTTEKPALLIIDLVKDTFDAANRFPVTPFAREIVEPINVLTAAFRKQGWPIVFSTDAFHEDDFIFKGRMKPHALAGTPGAEVADELDRSPEDLWLPKPRFSAFFGTELDKLLKQRGVTLCAVAGVSTNVCVLTTAMDALCFDYKAVLLEDCTAAASREVHEQILNCYRRTPLDPLLRVMNSRQLIDALGKG</sequence>
<keyword evidence="1 3" id="KW-0378">Hydrolase</keyword>
<evidence type="ECO:0000313" key="3">
    <source>
        <dbReference type="EMBL" id="EPR45022.1"/>
    </source>
</evidence>
<dbReference type="CDD" id="cd00431">
    <property type="entry name" value="cysteine_hydrolases"/>
    <property type="match status" value="1"/>
</dbReference>
<dbReference type="PANTHER" id="PTHR43540:SF6">
    <property type="entry name" value="ISOCHORISMATASE-LIKE DOMAIN-CONTAINING PROTEIN"/>
    <property type="match status" value="1"/>
</dbReference>
<dbReference type="Proteomes" id="UP000014977">
    <property type="component" value="Unassembled WGS sequence"/>
</dbReference>
<dbReference type="PANTHER" id="PTHR43540">
    <property type="entry name" value="PEROXYUREIDOACRYLATE/UREIDOACRYLATE AMIDOHYDROLASE-RELATED"/>
    <property type="match status" value="1"/>
</dbReference>
<evidence type="ECO:0000256" key="1">
    <source>
        <dbReference type="ARBA" id="ARBA00022801"/>
    </source>
</evidence>
<dbReference type="RefSeq" id="WP_020875285.1">
    <property type="nucleotide sequence ID" value="NZ_ATHJ01000010.1"/>
</dbReference>
<proteinExistence type="predicted"/>
<dbReference type="InterPro" id="IPR000868">
    <property type="entry name" value="Isochorismatase-like_dom"/>
</dbReference>
<gene>
    <name evidence="3" type="ORF">dsmv_3733</name>
</gene>
<dbReference type="EMBL" id="ATHJ01000010">
    <property type="protein sequence ID" value="EPR45022.1"/>
    <property type="molecule type" value="Genomic_DNA"/>
</dbReference>
<accession>S7U6N9</accession>
<dbReference type="Gene3D" id="3.40.50.850">
    <property type="entry name" value="Isochorismatase-like"/>
    <property type="match status" value="1"/>
</dbReference>
<dbReference type="GO" id="GO:0016787">
    <property type="term" value="F:hydrolase activity"/>
    <property type="evidence" value="ECO:0007669"/>
    <property type="project" value="UniProtKB-KW"/>
</dbReference>
<dbReference type="InterPro" id="IPR050272">
    <property type="entry name" value="Isochorismatase-like_hydrls"/>
</dbReference>